<name>A0ABR6NA81_9SPHN</name>
<dbReference type="InterPro" id="IPR043502">
    <property type="entry name" value="DNA/RNA_pol_sf"/>
</dbReference>
<proteinExistence type="predicted"/>
<feature type="compositionally biased region" description="Pro residues" evidence="6">
    <location>
        <begin position="370"/>
        <end position="387"/>
    </location>
</feature>
<evidence type="ECO:0000256" key="4">
    <source>
        <dbReference type="ARBA" id="ARBA00025589"/>
    </source>
</evidence>
<evidence type="ECO:0000256" key="3">
    <source>
        <dbReference type="ARBA" id="ARBA00022763"/>
    </source>
</evidence>
<dbReference type="RefSeq" id="WP_184148953.1">
    <property type="nucleotide sequence ID" value="NZ_JACHKA010000001.1"/>
</dbReference>
<keyword evidence="10" id="KW-1185">Reference proteome</keyword>
<evidence type="ECO:0000313" key="9">
    <source>
        <dbReference type="EMBL" id="MBB5984164.1"/>
    </source>
</evidence>
<reference evidence="9 10" key="1">
    <citation type="submission" date="2020-08" db="EMBL/GenBank/DDBJ databases">
        <title>Exploring microbial biodiversity for novel pathways involved in the catabolism of aromatic compounds derived from lignin.</title>
        <authorList>
            <person name="Elkins J."/>
        </authorList>
    </citation>
    <scope>NUCLEOTIDE SEQUENCE [LARGE SCALE GENOMIC DNA]</scope>
    <source>
        <strain evidence="9 10">B1D3A</strain>
    </source>
</reference>
<dbReference type="PANTHER" id="PTHR35369">
    <property type="entry name" value="BLR3025 PROTEIN-RELATED"/>
    <property type="match status" value="1"/>
</dbReference>
<dbReference type="CDD" id="cd03468">
    <property type="entry name" value="PolY_like"/>
    <property type="match status" value="1"/>
</dbReference>
<organism evidence="9 10">
    <name type="scientific">Sphingobium lignivorans</name>
    <dbReference type="NCBI Taxonomy" id="2735886"/>
    <lineage>
        <taxon>Bacteria</taxon>
        <taxon>Pseudomonadati</taxon>
        <taxon>Pseudomonadota</taxon>
        <taxon>Alphaproteobacteria</taxon>
        <taxon>Sphingomonadales</taxon>
        <taxon>Sphingomonadaceae</taxon>
        <taxon>Sphingobium</taxon>
    </lineage>
</organism>
<evidence type="ECO:0000256" key="6">
    <source>
        <dbReference type="SAM" id="MobiDB-lite"/>
    </source>
</evidence>
<feature type="domain" description="DNA polymerase Y-family little finger" evidence="8">
    <location>
        <begin position="212"/>
        <end position="309"/>
    </location>
</feature>
<dbReference type="Proteomes" id="UP001138540">
    <property type="component" value="Unassembled WGS sequence"/>
</dbReference>
<comment type="caution">
    <text evidence="9">The sequence shown here is derived from an EMBL/GenBank/DDBJ whole genome shotgun (WGS) entry which is preliminary data.</text>
</comment>
<feature type="compositionally biased region" description="Basic and acidic residues" evidence="6">
    <location>
        <begin position="353"/>
        <end position="364"/>
    </location>
</feature>
<dbReference type="Pfam" id="PF11799">
    <property type="entry name" value="IMS_C"/>
    <property type="match status" value="1"/>
</dbReference>
<dbReference type="InterPro" id="IPR017961">
    <property type="entry name" value="DNA_pol_Y-fam_little_finger"/>
</dbReference>
<dbReference type="Pfam" id="PF00817">
    <property type="entry name" value="IMS"/>
    <property type="match status" value="1"/>
</dbReference>
<dbReference type="InterPro" id="IPR001126">
    <property type="entry name" value="UmuC"/>
</dbReference>
<evidence type="ECO:0000313" key="10">
    <source>
        <dbReference type="Proteomes" id="UP001138540"/>
    </source>
</evidence>
<comment type="subunit">
    <text evidence="1">Monomer.</text>
</comment>
<gene>
    <name evidence="9" type="ORF">HNP60_000138</name>
</gene>
<evidence type="ECO:0000259" key="7">
    <source>
        <dbReference type="Pfam" id="PF00817"/>
    </source>
</evidence>
<feature type="region of interest" description="Disordered" evidence="6">
    <location>
        <begin position="353"/>
        <end position="390"/>
    </location>
</feature>
<dbReference type="SUPFAM" id="SSF56672">
    <property type="entry name" value="DNA/RNA polymerases"/>
    <property type="match status" value="1"/>
</dbReference>
<keyword evidence="3" id="KW-0227">DNA damage</keyword>
<comment type="catalytic activity">
    <reaction evidence="5">
        <text>DNA(n) + a 2'-deoxyribonucleoside 5'-triphosphate = DNA(n+1) + diphosphate</text>
        <dbReference type="Rhea" id="RHEA:22508"/>
        <dbReference type="Rhea" id="RHEA-COMP:17339"/>
        <dbReference type="Rhea" id="RHEA-COMP:17340"/>
        <dbReference type="ChEBI" id="CHEBI:33019"/>
        <dbReference type="ChEBI" id="CHEBI:61560"/>
        <dbReference type="ChEBI" id="CHEBI:173112"/>
        <dbReference type="EC" id="2.7.7.7"/>
    </reaction>
</comment>
<dbReference type="EC" id="2.7.7.7" evidence="2"/>
<accession>A0ABR6NA81</accession>
<comment type="function">
    <text evidence="4">Poorly processive, error-prone DNA polymerase involved in untargeted mutagenesis. Copies undamaged DNA at stalled replication forks, which arise in vivo from mismatched or misaligned primer ends. These misaligned primers can be extended by PolIV. Exhibits no 3'-5' exonuclease (proofreading) activity. May be involved in translesional synthesis, in conjunction with the beta clamp from PolIII.</text>
</comment>
<sequence>MAEEPPLVFVTLQRGACRLLALDADALRLGLEPGMMLADARARLPALRAVPHDPDGEMRLLEHLADLCDRFTPMVAIDPPDALVLDVAGCAHLFGDEASLAREAGDFMRARGLRVRVARAATPEAALALARLGERRYEDEAEAVRHLPLLALRLDPDVALALRRAGFTNIGDLAGLPRAPLAARFGAAMVDALDRLLGHTDSRITPRRLPPTIHAERRFPEPIARVETVMAILADLLAEVCEMLRNRHQGGRAFAVRLYRSDGAMRDLVVETGQPVRDPVVVLRLFDERVATLADPLDPGFGFDLVRLAVPHAEAHDAEQGGLESDPVKASDLSALLDRLGVRAGPGRFRRLAPRETHVPERATRLAPASSPPRPWARPQPGEPPLRPISLLDPPERIDVIAQVPEGPPRQFRWRGAVHHIVRQEGPERIAPEWWRRPDGHAADPGLTRDYYRVEDTAGRRFWVFCHGLYGREAVSPLWYLHGLFA</sequence>
<dbReference type="PANTHER" id="PTHR35369:SF2">
    <property type="entry name" value="BLR3025 PROTEIN"/>
    <property type="match status" value="1"/>
</dbReference>
<evidence type="ECO:0000256" key="2">
    <source>
        <dbReference type="ARBA" id="ARBA00012417"/>
    </source>
</evidence>
<evidence type="ECO:0000256" key="5">
    <source>
        <dbReference type="ARBA" id="ARBA00049244"/>
    </source>
</evidence>
<evidence type="ECO:0000259" key="8">
    <source>
        <dbReference type="Pfam" id="PF11799"/>
    </source>
</evidence>
<protein>
    <recommendedName>
        <fullName evidence="2">DNA-directed DNA polymerase</fullName>
        <ecNumber evidence="2">2.7.7.7</ecNumber>
    </recommendedName>
</protein>
<evidence type="ECO:0000256" key="1">
    <source>
        <dbReference type="ARBA" id="ARBA00011245"/>
    </source>
</evidence>
<dbReference type="InterPro" id="IPR050356">
    <property type="entry name" value="SulA_CellDiv_inhibitor"/>
</dbReference>
<dbReference type="EMBL" id="JACHKA010000001">
    <property type="protein sequence ID" value="MBB5984164.1"/>
    <property type="molecule type" value="Genomic_DNA"/>
</dbReference>
<feature type="domain" description="UmuC" evidence="7">
    <location>
        <begin position="17"/>
        <end position="126"/>
    </location>
</feature>